<feature type="transmembrane region" description="Helical" evidence="5">
    <location>
        <begin position="32"/>
        <end position="56"/>
    </location>
</feature>
<dbReference type="InterPro" id="IPR052114">
    <property type="entry name" value="ER_autophagy_membrane_reg"/>
</dbReference>
<protein>
    <submittedName>
        <fullName evidence="8">ADP-ribosylation factor-like protein 6-interacting protein 1</fullName>
    </submittedName>
</protein>
<keyword evidence="4 5" id="KW-0472">Membrane</keyword>
<keyword evidence="3 5" id="KW-1133">Transmembrane helix</keyword>
<dbReference type="PANTHER" id="PTHR20952">
    <property type="entry name" value="ADP-RIBOSYLATION-LIKE FACTOR 6-INTERACTING PROTEIN"/>
    <property type="match status" value="1"/>
</dbReference>
<dbReference type="Proteomes" id="UP000694941">
    <property type="component" value="Unplaced"/>
</dbReference>
<dbReference type="InterPro" id="IPR057282">
    <property type="entry name" value="RETREG1-3-like_RHD"/>
</dbReference>
<keyword evidence="7" id="KW-1185">Reference proteome</keyword>
<feature type="transmembrane region" description="Helical" evidence="5">
    <location>
        <begin position="7"/>
        <end position="26"/>
    </location>
</feature>
<evidence type="ECO:0000313" key="7">
    <source>
        <dbReference type="Proteomes" id="UP000694941"/>
    </source>
</evidence>
<evidence type="ECO:0000256" key="4">
    <source>
        <dbReference type="ARBA" id="ARBA00023136"/>
    </source>
</evidence>
<accession>A0ABM1BP59</accession>
<name>A0ABM1BP59_LIMPO</name>
<evidence type="ECO:0000256" key="1">
    <source>
        <dbReference type="ARBA" id="ARBA00004141"/>
    </source>
</evidence>
<gene>
    <name evidence="8" type="primary">LOC106469984</name>
</gene>
<evidence type="ECO:0000259" key="6">
    <source>
        <dbReference type="Pfam" id="PF24456"/>
    </source>
</evidence>
<dbReference type="PANTHER" id="PTHR20952:SF0">
    <property type="entry name" value="ADP-RIBOSYLATION FACTOR-LIKE PROTEIN 6-INTERACTING PROTEIN 1"/>
    <property type="match status" value="1"/>
</dbReference>
<reference evidence="8" key="1">
    <citation type="submission" date="2025-08" db="UniProtKB">
        <authorList>
            <consortium name="RefSeq"/>
        </authorList>
    </citation>
    <scope>IDENTIFICATION</scope>
    <source>
        <tissue evidence="8">Muscle</tissue>
    </source>
</reference>
<feature type="transmembrane region" description="Helical" evidence="5">
    <location>
        <begin position="122"/>
        <end position="138"/>
    </location>
</feature>
<evidence type="ECO:0000313" key="8">
    <source>
        <dbReference type="RefSeq" id="XP_013785957.1"/>
    </source>
</evidence>
<dbReference type="RefSeq" id="XP_013785957.1">
    <property type="nucleotide sequence ID" value="XM_013930503.2"/>
</dbReference>
<comment type="subcellular location">
    <subcellularLocation>
        <location evidence="1">Membrane</location>
        <topology evidence="1">Multi-pass membrane protein</topology>
    </subcellularLocation>
</comment>
<proteinExistence type="predicted"/>
<organism evidence="7 8">
    <name type="scientific">Limulus polyphemus</name>
    <name type="common">Atlantic horseshoe crab</name>
    <dbReference type="NCBI Taxonomy" id="6850"/>
    <lineage>
        <taxon>Eukaryota</taxon>
        <taxon>Metazoa</taxon>
        <taxon>Ecdysozoa</taxon>
        <taxon>Arthropoda</taxon>
        <taxon>Chelicerata</taxon>
        <taxon>Merostomata</taxon>
        <taxon>Xiphosura</taxon>
        <taxon>Limulidae</taxon>
        <taxon>Limulus</taxon>
    </lineage>
</organism>
<dbReference type="GeneID" id="106469984"/>
<feature type="domain" description="RETREG1-3/ARL6IP-like N-terminal reticulon-homology" evidence="6">
    <location>
        <begin position="1"/>
        <end position="149"/>
    </location>
</feature>
<feature type="transmembrane region" description="Helical" evidence="5">
    <location>
        <begin position="99"/>
        <end position="116"/>
    </location>
</feature>
<sequence>MIWEQPYYPAVLAGLVTMMCILAWYFEPAVYTSIALIGIGGCILDYAVPVVISSFFDPAKWTRVQEKKFEEICQSIVEAQKQACDLWDNFVELRKSKPNMYFASALAFLFTLAWIGSLVDNLVLIFLLAMCVVMFPGLKYHGIIDRYVTEGLQHLKMTVGQKLKKN</sequence>
<evidence type="ECO:0000256" key="2">
    <source>
        <dbReference type="ARBA" id="ARBA00022692"/>
    </source>
</evidence>
<evidence type="ECO:0000256" key="3">
    <source>
        <dbReference type="ARBA" id="ARBA00022989"/>
    </source>
</evidence>
<dbReference type="Pfam" id="PF24456">
    <property type="entry name" value="RHD_RETREG1-3"/>
    <property type="match status" value="1"/>
</dbReference>
<keyword evidence="2 5" id="KW-0812">Transmembrane</keyword>
<dbReference type="CDD" id="cd22559">
    <property type="entry name" value="Arl6IP1"/>
    <property type="match status" value="1"/>
</dbReference>
<evidence type="ECO:0000256" key="5">
    <source>
        <dbReference type="SAM" id="Phobius"/>
    </source>
</evidence>